<dbReference type="EMBL" id="SZYD01000010">
    <property type="protein sequence ID" value="KAD4982657.1"/>
    <property type="molecule type" value="Genomic_DNA"/>
</dbReference>
<protein>
    <recommendedName>
        <fullName evidence="3">Disease resistance protein Roq1-like winged-helix domain-containing protein</fullName>
    </recommendedName>
</protein>
<evidence type="ECO:0000313" key="4">
    <source>
        <dbReference type="EMBL" id="KAD4982657.1"/>
    </source>
</evidence>
<dbReference type="OrthoDB" id="1095810at2759"/>
<dbReference type="Pfam" id="PF23282">
    <property type="entry name" value="WHD_ROQ1"/>
    <property type="match status" value="1"/>
</dbReference>
<dbReference type="InterPro" id="IPR042197">
    <property type="entry name" value="Apaf_helical"/>
</dbReference>
<keyword evidence="1" id="KW-0433">Leucine-rich repeat</keyword>
<dbReference type="PANTHER" id="PTHR11017:SF544">
    <property type="entry name" value="ADP-RIBOSYL CYCLASE_CYCLIC ADP-RIBOSE HYDROLASE"/>
    <property type="match status" value="1"/>
</dbReference>
<sequence length="381" mass="44578">MRERNSQSGFDKSSFNFEGACFIENMRERNSQSGLKELQQQVLRDVLKDKNITVNVKWIIDVTLLSDEEAIRLFSRHAFKRNNPCQEYEKQSHEVVRYAAGLPLTIKVLGSSLYGKNKPEWIDAISRLKTIPLKETLKKLKLSYDSLEDDYKEMFLDVACLLRHWKKDDAIIILESCGFHAINGLRVLEQKSLLKVVGTFRGGEIRMHDHIVEMGENIVRWEHPDEPNKHSRLWVQEEIERVLANGMGTEATCLALKITPGIVLKSLGNMKKLRFLIMDSRNYDLSDYHVKNDEARHYFPNSLQYLYCYKYPHWCLPKTFEANNLVALEMFHSKIKQLLKRRKSFVLELMWVEVVLEQQQWGAFGAGRRLCCEPIWHCLQV</sequence>
<name>A0A5N6NMX3_9ASTR</name>
<keyword evidence="2" id="KW-0677">Repeat</keyword>
<evidence type="ECO:0000313" key="5">
    <source>
        <dbReference type="Proteomes" id="UP000326396"/>
    </source>
</evidence>
<dbReference type="SUPFAM" id="SSF52540">
    <property type="entry name" value="P-loop containing nucleoside triphosphate hydrolases"/>
    <property type="match status" value="1"/>
</dbReference>
<feature type="domain" description="Disease resistance protein Roq1-like winged-helix" evidence="3">
    <location>
        <begin position="150"/>
        <end position="220"/>
    </location>
</feature>
<evidence type="ECO:0000256" key="1">
    <source>
        <dbReference type="ARBA" id="ARBA00022614"/>
    </source>
</evidence>
<dbReference type="PANTHER" id="PTHR11017">
    <property type="entry name" value="LEUCINE-RICH REPEAT-CONTAINING PROTEIN"/>
    <property type="match status" value="1"/>
</dbReference>
<dbReference type="InterPro" id="IPR058192">
    <property type="entry name" value="WHD_ROQ1-like"/>
</dbReference>
<dbReference type="InterPro" id="IPR044974">
    <property type="entry name" value="Disease_R_plants"/>
</dbReference>
<dbReference type="GO" id="GO:0006952">
    <property type="term" value="P:defense response"/>
    <property type="evidence" value="ECO:0007669"/>
    <property type="project" value="InterPro"/>
</dbReference>
<dbReference type="InterPro" id="IPR027417">
    <property type="entry name" value="P-loop_NTPase"/>
</dbReference>
<dbReference type="SUPFAM" id="SSF46785">
    <property type="entry name" value="Winged helix' DNA-binding domain"/>
    <property type="match status" value="1"/>
</dbReference>
<keyword evidence="5" id="KW-1185">Reference proteome</keyword>
<comment type="caution">
    <text evidence="4">The sequence shown here is derived from an EMBL/GenBank/DDBJ whole genome shotgun (WGS) entry which is preliminary data.</text>
</comment>
<reference evidence="4 5" key="1">
    <citation type="submission" date="2019-05" db="EMBL/GenBank/DDBJ databases">
        <title>Mikania micrantha, genome provides insights into the molecular mechanism of rapid growth.</title>
        <authorList>
            <person name="Liu B."/>
        </authorList>
    </citation>
    <scope>NUCLEOTIDE SEQUENCE [LARGE SCALE GENOMIC DNA]</scope>
    <source>
        <strain evidence="4">NLD-2019</strain>
        <tissue evidence="4">Leaf</tissue>
    </source>
</reference>
<dbReference type="InterPro" id="IPR036390">
    <property type="entry name" value="WH_DNA-bd_sf"/>
</dbReference>
<dbReference type="Proteomes" id="UP000326396">
    <property type="component" value="Linkage Group LG18"/>
</dbReference>
<dbReference type="GO" id="GO:0043531">
    <property type="term" value="F:ADP binding"/>
    <property type="evidence" value="ECO:0007669"/>
    <property type="project" value="InterPro"/>
</dbReference>
<gene>
    <name evidence="4" type="ORF">E3N88_19328</name>
</gene>
<evidence type="ECO:0000259" key="3">
    <source>
        <dbReference type="Pfam" id="PF23282"/>
    </source>
</evidence>
<dbReference type="Gene3D" id="1.10.8.430">
    <property type="entry name" value="Helical domain of apoptotic protease-activating factors"/>
    <property type="match status" value="1"/>
</dbReference>
<proteinExistence type="predicted"/>
<organism evidence="4 5">
    <name type="scientific">Mikania micrantha</name>
    <name type="common">bitter vine</name>
    <dbReference type="NCBI Taxonomy" id="192012"/>
    <lineage>
        <taxon>Eukaryota</taxon>
        <taxon>Viridiplantae</taxon>
        <taxon>Streptophyta</taxon>
        <taxon>Embryophyta</taxon>
        <taxon>Tracheophyta</taxon>
        <taxon>Spermatophyta</taxon>
        <taxon>Magnoliopsida</taxon>
        <taxon>eudicotyledons</taxon>
        <taxon>Gunneridae</taxon>
        <taxon>Pentapetalae</taxon>
        <taxon>asterids</taxon>
        <taxon>campanulids</taxon>
        <taxon>Asterales</taxon>
        <taxon>Asteraceae</taxon>
        <taxon>Asteroideae</taxon>
        <taxon>Heliantheae alliance</taxon>
        <taxon>Eupatorieae</taxon>
        <taxon>Mikania</taxon>
    </lineage>
</organism>
<accession>A0A5N6NMX3</accession>
<dbReference type="AlphaFoldDB" id="A0A5N6NMX3"/>
<evidence type="ECO:0000256" key="2">
    <source>
        <dbReference type="ARBA" id="ARBA00022737"/>
    </source>
</evidence>